<organism evidence="3 4">
    <name type="scientific">Hymenochirus boettgeri</name>
    <name type="common">Congo dwarf clawed frog</name>
    <dbReference type="NCBI Taxonomy" id="247094"/>
    <lineage>
        <taxon>Eukaryota</taxon>
        <taxon>Metazoa</taxon>
        <taxon>Chordata</taxon>
        <taxon>Craniata</taxon>
        <taxon>Vertebrata</taxon>
        <taxon>Euteleostomi</taxon>
        <taxon>Amphibia</taxon>
        <taxon>Batrachia</taxon>
        <taxon>Anura</taxon>
        <taxon>Pipoidea</taxon>
        <taxon>Pipidae</taxon>
        <taxon>Pipinae</taxon>
        <taxon>Hymenochirus</taxon>
    </lineage>
</organism>
<dbReference type="OrthoDB" id="62528at2759"/>
<evidence type="ECO:0000313" key="3">
    <source>
        <dbReference type="EMBL" id="KAG8456726.1"/>
    </source>
</evidence>
<reference evidence="3" key="1">
    <citation type="thesis" date="2020" institute="ProQuest LLC" country="789 East Eisenhower Parkway, Ann Arbor, MI, USA">
        <title>Comparative Genomics and Chromosome Evolution.</title>
        <authorList>
            <person name="Mudd A.B."/>
        </authorList>
    </citation>
    <scope>NUCLEOTIDE SEQUENCE</scope>
    <source>
        <strain evidence="3">Female2</strain>
        <tissue evidence="3">Blood</tissue>
    </source>
</reference>
<sequence>MKKLAQIQNDELRKMQKIREELRIQDIEKLRRARRRQNEIMARIQAAIVQIPKPPTNRNLKAIEAQKMLKKKKEAEEAFREEQLINRLMRQSQQERRIAVQLMYARHEKEVMRQNRILREKQFQERREKEFREALDREAAIQKQENLEREEEIRKIQELHDQIAAERAEARYRKHYHMCQEIMNQILDLVTKTGEYREITNRLIPNKLMREWKEFFFAGYPLYEKASIDPLPSEPTTEQLLELEKQNLLDDNDYEEYKDMAGEWSPPQSSGLKAPAPNNNVLGYVVADCCVLGKLYYSGKSTCLTHLTQGFCVETLLQEALQAYHHGEMEVIRTVLILNKKKPMKNIRY</sequence>
<dbReference type="GO" id="GO:0007288">
    <property type="term" value="P:sperm axoneme assembly"/>
    <property type="evidence" value="ECO:0007669"/>
    <property type="project" value="TreeGrafter"/>
</dbReference>
<dbReference type="GO" id="GO:0002177">
    <property type="term" value="C:manchette"/>
    <property type="evidence" value="ECO:0007669"/>
    <property type="project" value="TreeGrafter"/>
</dbReference>
<feature type="coiled-coil region" evidence="1">
    <location>
        <begin position="132"/>
        <end position="169"/>
    </location>
</feature>
<gene>
    <name evidence="3" type="ORF">GDO86_002491</name>
</gene>
<evidence type="ECO:0000313" key="4">
    <source>
        <dbReference type="Proteomes" id="UP000812440"/>
    </source>
</evidence>
<keyword evidence="4" id="KW-1185">Reference proteome</keyword>
<dbReference type="PANTHER" id="PTHR14919:SF0">
    <property type="entry name" value="SPERM FLAGELLAR PROTEIN 2"/>
    <property type="match status" value="1"/>
</dbReference>
<evidence type="ECO:0000256" key="1">
    <source>
        <dbReference type="SAM" id="Coils"/>
    </source>
</evidence>
<protein>
    <recommendedName>
        <fullName evidence="2">CPC1/SPEF2 domain-containing protein</fullName>
    </recommendedName>
</protein>
<evidence type="ECO:0000259" key="2">
    <source>
        <dbReference type="Pfam" id="PF22946"/>
    </source>
</evidence>
<dbReference type="GO" id="GO:0097225">
    <property type="term" value="C:sperm midpiece"/>
    <property type="evidence" value="ECO:0007669"/>
    <property type="project" value="TreeGrafter"/>
</dbReference>
<dbReference type="PANTHER" id="PTHR14919">
    <property type="entry name" value="KPL2-RELATED"/>
    <property type="match status" value="1"/>
</dbReference>
<name>A0A8T2KQU5_9PIPI</name>
<dbReference type="Pfam" id="PF22946">
    <property type="entry name" value="SPEF2_D5"/>
    <property type="match status" value="1"/>
</dbReference>
<dbReference type="EMBL" id="JAACNH010000001">
    <property type="protein sequence ID" value="KAG8456726.1"/>
    <property type="molecule type" value="Genomic_DNA"/>
</dbReference>
<proteinExistence type="predicted"/>
<feature type="domain" description="CPC1/SPEF2" evidence="2">
    <location>
        <begin position="88"/>
        <end position="221"/>
    </location>
</feature>
<dbReference type="InterPro" id="IPR054517">
    <property type="entry name" value="SPEF2_D5"/>
</dbReference>
<keyword evidence="1" id="KW-0175">Coiled coil</keyword>
<accession>A0A8T2KQU5</accession>
<dbReference type="Proteomes" id="UP000812440">
    <property type="component" value="Chromosome 1"/>
</dbReference>
<dbReference type="AlphaFoldDB" id="A0A8T2KQU5"/>
<feature type="coiled-coil region" evidence="1">
    <location>
        <begin position="5"/>
        <end position="47"/>
    </location>
</feature>
<comment type="caution">
    <text evidence="3">The sequence shown here is derived from an EMBL/GenBank/DDBJ whole genome shotgun (WGS) entry which is preliminary data.</text>
</comment>
<dbReference type="InterPro" id="IPR052634">
    <property type="entry name" value="Sperm_flagellar-bone_growth"/>
</dbReference>